<dbReference type="GO" id="GO:0016020">
    <property type="term" value="C:membrane"/>
    <property type="evidence" value="ECO:0007669"/>
    <property type="project" value="InterPro"/>
</dbReference>
<protein>
    <recommendedName>
        <fullName evidence="2">Copper resistance protein D domain-containing protein</fullName>
    </recommendedName>
</protein>
<reference evidence="3" key="1">
    <citation type="submission" date="2018-06" db="EMBL/GenBank/DDBJ databases">
        <authorList>
            <person name="Zhirakovskaya E."/>
        </authorList>
    </citation>
    <scope>NUCLEOTIDE SEQUENCE</scope>
</reference>
<dbReference type="Pfam" id="PF05425">
    <property type="entry name" value="CopD"/>
    <property type="match status" value="1"/>
</dbReference>
<sequence>MVLSLYSLLHVVFAVIWVGGMFFAYNFLRPAAGQVLEPPLRLTLWVSVFKRFFPYVWLSVILLPATGYLMVFAIWGSMGNAPVYVHAMNGVGIAMILIYMHVFFSPFKRLKLAVEEQRWTDGGKALAQIRILIAVNLVLGILVVIVASAGRLM</sequence>
<name>A0A3B0WUW7_9ZZZZ</name>
<accession>A0A3B0WUW7</accession>
<dbReference type="EMBL" id="UOFG01000071">
    <property type="protein sequence ID" value="VAW59221.1"/>
    <property type="molecule type" value="Genomic_DNA"/>
</dbReference>
<feature type="transmembrane region" description="Helical" evidence="1">
    <location>
        <begin position="6"/>
        <end position="28"/>
    </location>
</feature>
<keyword evidence="1" id="KW-0472">Membrane</keyword>
<feature type="transmembrane region" description="Helical" evidence="1">
    <location>
        <begin position="125"/>
        <end position="149"/>
    </location>
</feature>
<evidence type="ECO:0000256" key="1">
    <source>
        <dbReference type="SAM" id="Phobius"/>
    </source>
</evidence>
<organism evidence="3">
    <name type="scientific">hydrothermal vent metagenome</name>
    <dbReference type="NCBI Taxonomy" id="652676"/>
    <lineage>
        <taxon>unclassified sequences</taxon>
        <taxon>metagenomes</taxon>
        <taxon>ecological metagenomes</taxon>
    </lineage>
</organism>
<gene>
    <name evidence="3" type="ORF">MNBD_GAMMA11-1086</name>
</gene>
<proteinExistence type="predicted"/>
<feature type="transmembrane region" description="Helical" evidence="1">
    <location>
        <begin position="55"/>
        <end position="77"/>
    </location>
</feature>
<feature type="domain" description="Copper resistance protein D" evidence="2">
    <location>
        <begin position="48"/>
        <end position="148"/>
    </location>
</feature>
<keyword evidence="1" id="KW-0812">Transmembrane</keyword>
<keyword evidence="1" id="KW-1133">Transmembrane helix</keyword>
<evidence type="ECO:0000313" key="3">
    <source>
        <dbReference type="EMBL" id="VAW59221.1"/>
    </source>
</evidence>
<dbReference type="InterPro" id="IPR008457">
    <property type="entry name" value="Cu-R_CopD_dom"/>
</dbReference>
<evidence type="ECO:0000259" key="2">
    <source>
        <dbReference type="Pfam" id="PF05425"/>
    </source>
</evidence>
<dbReference type="AlphaFoldDB" id="A0A3B0WUW7"/>
<feature type="transmembrane region" description="Helical" evidence="1">
    <location>
        <begin position="83"/>
        <end position="104"/>
    </location>
</feature>